<accession>A0A191WBJ9</accession>
<dbReference type="EMBL" id="CP013979">
    <property type="protein sequence ID" value="ANJ25573.1"/>
    <property type="molecule type" value="Genomic_DNA"/>
</dbReference>
<gene>
    <name evidence="2" type="ORF">ATC03_01085</name>
</gene>
<evidence type="ECO:0000256" key="1">
    <source>
        <dbReference type="SAM" id="MobiDB-lite"/>
    </source>
</evidence>
<reference evidence="3" key="2">
    <citation type="submission" date="2016-01" db="EMBL/GenBank/DDBJ databases">
        <title>Complete genome sequence of Agromyces aureus AR33T and comparison with related organisms.</title>
        <authorList>
            <person name="Corretto E."/>
            <person name="Antonielli L."/>
            <person name="Sessitsch A."/>
            <person name="Brader G."/>
        </authorList>
    </citation>
    <scope>NUCLEOTIDE SEQUENCE [LARGE SCALE GENOMIC DNA]</scope>
    <source>
        <strain evidence="3">AR33</strain>
    </source>
</reference>
<feature type="region of interest" description="Disordered" evidence="1">
    <location>
        <begin position="1"/>
        <end position="38"/>
    </location>
</feature>
<protein>
    <submittedName>
        <fullName evidence="2">Uncharacterized protein</fullName>
    </submittedName>
</protein>
<evidence type="ECO:0000313" key="2">
    <source>
        <dbReference type="EMBL" id="ANJ25573.1"/>
    </source>
</evidence>
<dbReference type="KEGG" id="agy:ATC03_01085"/>
<proteinExistence type="predicted"/>
<dbReference type="OrthoDB" id="5007638at2"/>
<keyword evidence="3" id="KW-1185">Reference proteome</keyword>
<dbReference type="Proteomes" id="UP000078437">
    <property type="component" value="Chromosome"/>
</dbReference>
<organism evidence="2 3">
    <name type="scientific">Agromyces aureus</name>
    <dbReference type="NCBI Taxonomy" id="453304"/>
    <lineage>
        <taxon>Bacteria</taxon>
        <taxon>Bacillati</taxon>
        <taxon>Actinomycetota</taxon>
        <taxon>Actinomycetes</taxon>
        <taxon>Micrococcales</taxon>
        <taxon>Microbacteriaceae</taxon>
        <taxon>Agromyces</taxon>
    </lineage>
</organism>
<name>A0A191WBJ9_9MICO</name>
<feature type="compositionally biased region" description="Basic and acidic residues" evidence="1">
    <location>
        <begin position="8"/>
        <end position="27"/>
    </location>
</feature>
<reference evidence="2 3" key="1">
    <citation type="journal article" date="2016" name="Int. J. Syst. Evol. Microbiol.">
        <title>Agromyces aureus sp. nov., isolated from the rhizosphere of Salix caprea L. grown in a heavy-metal-contaminated soil.</title>
        <authorList>
            <person name="Corretto E."/>
            <person name="Antonielli L."/>
            <person name="Sessitsch A."/>
            <person name="Compant S."/>
            <person name="Gorfer M."/>
            <person name="Kuffner M."/>
            <person name="Brader G."/>
        </authorList>
    </citation>
    <scope>NUCLEOTIDE SEQUENCE [LARGE SCALE GENOMIC DNA]</scope>
    <source>
        <strain evidence="2 3">AR33</strain>
    </source>
</reference>
<evidence type="ECO:0000313" key="3">
    <source>
        <dbReference type="Proteomes" id="UP000078437"/>
    </source>
</evidence>
<dbReference type="RefSeq" id="WP_067872074.1">
    <property type="nucleotide sequence ID" value="NZ_CP013979.1"/>
</dbReference>
<feature type="region of interest" description="Disordered" evidence="1">
    <location>
        <begin position="131"/>
        <end position="153"/>
    </location>
</feature>
<dbReference type="AlphaFoldDB" id="A0A191WBJ9"/>
<sequence>MSATKSGEAARKAARADARRAVREAKRAAKQARKVGESLTRAGAERFAALTADAQADVRLARELRKSRPHQAKRLAHRATRRLVGASTRAAASGDAADRKQADAAAKLNQLAIALEAKQRRAAAKKIDHWADSASKAWQKNADARAAQRAPLE</sequence>